<dbReference type="Proteomes" id="UP001250181">
    <property type="component" value="Unassembled WGS sequence"/>
</dbReference>
<dbReference type="EMBL" id="JAWCTQ010000016">
    <property type="protein sequence ID" value="MDT9683430.1"/>
    <property type="molecule type" value="Genomic_DNA"/>
</dbReference>
<accession>A0ABU3QKY0</accession>
<keyword evidence="2" id="KW-1185">Reference proteome</keyword>
<gene>
    <name evidence="1" type="ORF">RND61_15380</name>
</gene>
<protein>
    <submittedName>
        <fullName evidence="1">Uncharacterized protein</fullName>
    </submittedName>
</protein>
<name>A0ABU3QKY0_9ACTN</name>
<dbReference type="RefSeq" id="WP_315878504.1">
    <property type="nucleotide sequence ID" value="NZ_JAWCTQ010000016.1"/>
</dbReference>
<proteinExistence type="predicted"/>
<reference evidence="1 2" key="1">
    <citation type="submission" date="2023-09" db="EMBL/GenBank/DDBJ databases">
        <title>Streptomyces sp. nov.: A antagonism against Alternaria gaisen Producing Streptochlin, Isolated from Tamarix root soil.</title>
        <authorList>
            <person name="Chen Y."/>
        </authorList>
    </citation>
    <scope>NUCLEOTIDE SEQUENCE [LARGE SCALE GENOMIC DNA]</scope>
    <source>
        <strain evidence="1 2">TRM76323</strain>
    </source>
</reference>
<comment type="caution">
    <text evidence="1">The sequence shown here is derived from an EMBL/GenBank/DDBJ whole genome shotgun (WGS) entry which is preliminary data.</text>
</comment>
<evidence type="ECO:0000313" key="2">
    <source>
        <dbReference type="Proteomes" id="UP001250181"/>
    </source>
</evidence>
<organism evidence="1 2">
    <name type="scientific">Streptomyces tamarix</name>
    <dbReference type="NCBI Taxonomy" id="3078565"/>
    <lineage>
        <taxon>Bacteria</taxon>
        <taxon>Bacillati</taxon>
        <taxon>Actinomycetota</taxon>
        <taxon>Actinomycetes</taxon>
        <taxon>Kitasatosporales</taxon>
        <taxon>Streptomycetaceae</taxon>
        <taxon>Streptomyces</taxon>
    </lineage>
</organism>
<sequence length="86" mass="10327">MEKTSKNNLIEDFKYQVKKESESDNPHKILIIRYNDESRLEIKDNKQIKYLYATATLKNKRLQHIAKFLLKDAESFDFVYEVYVHG</sequence>
<evidence type="ECO:0000313" key="1">
    <source>
        <dbReference type="EMBL" id="MDT9683430.1"/>
    </source>
</evidence>